<dbReference type="SUPFAM" id="SSF53756">
    <property type="entry name" value="UDP-Glycosyltransferase/glycogen phosphorylase"/>
    <property type="match status" value="1"/>
</dbReference>
<dbReference type="GO" id="GO:0005829">
    <property type="term" value="C:cytosol"/>
    <property type="evidence" value="ECO:0007669"/>
    <property type="project" value="TreeGrafter"/>
</dbReference>
<dbReference type="Proteomes" id="UP000001933">
    <property type="component" value="Chromosome"/>
</dbReference>
<dbReference type="InParanoid" id="Q2LX88"/>
<sequence length="517" mass="59660">MGRSRPGGIIRRSDMETRRLAVISNRLPIVLKKAKRGKWEIEPGSGGLVTALGPVLKNRDGIWIGWVGTNAEETPAGPLLADLLSRGTRETGYSLKPVNLSRDEVKKYYHGFSNEVLWPLFHDLFSRCRFDPAYWTCYEQVNRKFAQAVVQNTEESDYVWVQDYQLILVGRELKRLGIKRRTGFFLHIPFPPLDIFLKLPWRFEILEALLAYDLIGFQTVRDLRNFIGCVRALFRYKVMKSRYMSRILLPDRETLVGAFPISIDFNEFEELARTDEVAEAAWILHSNLPNRQLILGVDRLDYTKGIPERLLAFGHALACYPDMRKKVTLIQVVVPSRVGVEEYGNLKQEIERIVGEINGKFTEIGWMPIHYVYRSLPRQELLAYYKTCEIALVTPLKDGMNLIAKEYCASNIEEKGVLILSEFAGAASQLYHDALLVNPYDRRQVADTIHTAFVMEYEERQIRMRRLRRSIRKHDIIKWVNSFLQAGIAQNLKDFPQAEFFVPSPNGDSEKMNNRPA</sequence>
<evidence type="ECO:0000256" key="1">
    <source>
        <dbReference type="ARBA" id="ARBA00008799"/>
    </source>
</evidence>
<dbReference type="GO" id="GO:0004805">
    <property type="term" value="F:trehalose-phosphatase activity"/>
    <property type="evidence" value="ECO:0007669"/>
    <property type="project" value="TreeGrafter"/>
</dbReference>
<dbReference type="EMBL" id="CP000252">
    <property type="protein sequence ID" value="ABC78696.1"/>
    <property type="molecule type" value="Genomic_DNA"/>
</dbReference>
<keyword evidence="3" id="KW-1185">Reference proteome</keyword>
<accession>Q2LX88</accession>
<dbReference type="FunCoup" id="Q2LX88">
    <property type="interactions" value="120"/>
</dbReference>
<dbReference type="PANTHER" id="PTHR10788:SF106">
    <property type="entry name" value="BCDNA.GH08860"/>
    <property type="match status" value="1"/>
</dbReference>
<evidence type="ECO:0000313" key="2">
    <source>
        <dbReference type="EMBL" id="ABC78696.1"/>
    </source>
</evidence>
<proteinExistence type="inferred from homology"/>
<dbReference type="eggNOG" id="COG0380">
    <property type="taxonomic scope" value="Bacteria"/>
</dbReference>
<name>Q2LX88_SYNAS</name>
<dbReference type="HOGENOM" id="CLU_002351_7_1_7"/>
<comment type="similarity">
    <text evidence="1">Belongs to the glycosyltransferase 20 family.</text>
</comment>
<dbReference type="InterPro" id="IPR001830">
    <property type="entry name" value="Glyco_trans_20"/>
</dbReference>
<dbReference type="Gene3D" id="3.40.50.2000">
    <property type="entry name" value="Glycogen Phosphorylase B"/>
    <property type="match status" value="2"/>
</dbReference>
<organism evidence="2 3">
    <name type="scientific">Syntrophus aciditrophicus (strain SB)</name>
    <dbReference type="NCBI Taxonomy" id="56780"/>
    <lineage>
        <taxon>Bacteria</taxon>
        <taxon>Pseudomonadati</taxon>
        <taxon>Thermodesulfobacteriota</taxon>
        <taxon>Syntrophia</taxon>
        <taxon>Syntrophales</taxon>
        <taxon>Syntrophaceae</taxon>
        <taxon>Syntrophus</taxon>
    </lineage>
</organism>
<gene>
    <name evidence="2" type="ORF">SYN_02628</name>
</gene>
<dbReference type="GO" id="GO:0003825">
    <property type="term" value="F:alpha,alpha-trehalose-phosphate synthase (UDP-forming) activity"/>
    <property type="evidence" value="ECO:0007669"/>
    <property type="project" value="UniProtKB-EC"/>
</dbReference>
<dbReference type="PANTHER" id="PTHR10788">
    <property type="entry name" value="TREHALOSE-6-PHOSPHATE SYNTHASE"/>
    <property type="match status" value="1"/>
</dbReference>
<keyword evidence="2" id="KW-0328">Glycosyltransferase</keyword>
<dbReference type="STRING" id="56780.SYN_02628"/>
<dbReference type="GO" id="GO:0005992">
    <property type="term" value="P:trehalose biosynthetic process"/>
    <property type="evidence" value="ECO:0007669"/>
    <property type="project" value="InterPro"/>
</dbReference>
<keyword evidence="2" id="KW-0808">Transferase</keyword>
<reference evidence="2 3" key="1">
    <citation type="journal article" date="2007" name="Proc. Natl. Acad. Sci. U.S.A.">
        <title>The genome of Syntrophus aciditrophicus: life at the thermodynamic limit of microbial growth.</title>
        <authorList>
            <person name="McInerney M.J."/>
            <person name="Rohlin L."/>
            <person name="Mouttaki H."/>
            <person name="Kim U."/>
            <person name="Krupp R.S."/>
            <person name="Rios-Hernandez L."/>
            <person name="Sieber J."/>
            <person name="Struchtemeyer C.G."/>
            <person name="Bhattacharyya A."/>
            <person name="Campbell J.W."/>
            <person name="Gunsalus R.P."/>
        </authorList>
    </citation>
    <scope>NUCLEOTIDE SEQUENCE [LARGE SCALE GENOMIC DNA]</scope>
    <source>
        <strain evidence="2 3">SB</strain>
    </source>
</reference>
<dbReference type="CDD" id="cd03788">
    <property type="entry name" value="GT20_TPS"/>
    <property type="match status" value="1"/>
</dbReference>
<evidence type="ECO:0000313" key="3">
    <source>
        <dbReference type="Proteomes" id="UP000001933"/>
    </source>
</evidence>
<dbReference type="KEGG" id="sat:SYN_02628"/>
<dbReference type="EC" id="2.4.1.15" evidence="2"/>
<protein>
    <submittedName>
        <fullName evidence="2">Alpha,alpha-trehalose-phosphate synthase (UDP-forming)</fullName>
        <ecNumber evidence="2">2.4.1.15</ecNumber>
    </submittedName>
</protein>
<dbReference type="Pfam" id="PF00982">
    <property type="entry name" value="Glyco_transf_20"/>
    <property type="match status" value="1"/>
</dbReference>
<dbReference type="AlphaFoldDB" id="Q2LX88"/>
<dbReference type="CAZy" id="GT20">
    <property type="family name" value="Glycosyltransferase Family 20"/>
</dbReference>